<dbReference type="SUPFAM" id="SSF51658">
    <property type="entry name" value="Xylose isomerase-like"/>
    <property type="match status" value="1"/>
</dbReference>
<dbReference type="Proteomes" id="UP000315700">
    <property type="component" value="Chromosome"/>
</dbReference>
<protein>
    <submittedName>
        <fullName evidence="1">Xylose isomerase-like TIM barrel</fullName>
    </submittedName>
</protein>
<reference evidence="1 2" key="1">
    <citation type="submission" date="2019-02" db="EMBL/GenBank/DDBJ databases">
        <title>Deep-cultivation of Planctomycetes and their phenomic and genomic characterization uncovers novel biology.</title>
        <authorList>
            <person name="Wiegand S."/>
            <person name="Jogler M."/>
            <person name="Boedeker C."/>
            <person name="Pinto D."/>
            <person name="Vollmers J."/>
            <person name="Rivas-Marin E."/>
            <person name="Kohn T."/>
            <person name="Peeters S.H."/>
            <person name="Heuer A."/>
            <person name="Rast P."/>
            <person name="Oberbeckmann S."/>
            <person name="Bunk B."/>
            <person name="Jeske O."/>
            <person name="Meyerdierks A."/>
            <person name="Storesund J.E."/>
            <person name="Kallscheuer N."/>
            <person name="Luecker S."/>
            <person name="Lage O.M."/>
            <person name="Pohl T."/>
            <person name="Merkel B.J."/>
            <person name="Hornburger P."/>
            <person name="Mueller R.-W."/>
            <person name="Bruemmer F."/>
            <person name="Labrenz M."/>
            <person name="Spormann A.M."/>
            <person name="Op den Camp H."/>
            <person name="Overmann J."/>
            <person name="Amann R."/>
            <person name="Jetten M.S.M."/>
            <person name="Mascher T."/>
            <person name="Medema M.H."/>
            <person name="Devos D.P."/>
            <person name="Kaster A.-K."/>
            <person name="Ovreas L."/>
            <person name="Rohde M."/>
            <person name="Galperin M.Y."/>
            <person name="Jogler C."/>
        </authorList>
    </citation>
    <scope>NUCLEOTIDE SEQUENCE [LARGE SCALE GENOMIC DNA]</scope>
    <source>
        <strain evidence="1 2">Pan44</strain>
    </source>
</reference>
<sequence length="397" mass="43603">MSLSTLPLSYCSNVHPAQSLAEVLKGLAEFTAPTRQACGFPIAAGLWLASPVIAELVKPTENALPALTERIEDLAAALSDLGLACYTLNTFPYGNFHSERVKDQVYLPNWTTPERRDYTIASARVLAAILPEGCDGSLSTVPLGFKKHVDGPDFEDRCIAHLLSVAQRLDELHDDTGRCIRLAIEPEPFCVLETTAETVDFFPRLWRAAEAAGQEAVARRHLGVCFDVCHQALEFEDVAASIATLKAKDIRINKLHITCALRLSEPADAEARRELAAFVEPRYLHQTLARTPQGVILRRVDLEPALCESPPGSFLTAPEWRIHFHVPVHREEIGRLKTTQAELKQAITTVAGLDYAPHLEVETYTWGVLPTRGAAPLVEGLTAELKAVQAWINAARA</sequence>
<dbReference type="AlphaFoldDB" id="A0A517SA37"/>
<dbReference type="InterPro" id="IPR036237">
    <property type="entry name" value="Xyl_isomerase-like_sf"/>
</dbReference>
<organism evidence="1 2">
    <name type="scientific">Caulifigura coniformis</name>
    <dbReference type="NCBI Taxonomy" id="2527983"/>
    <lineage>
        <taxon>Bacteria</taxon>
        <taxon>Pseudomonadati</taxon>
        <taxon>Planctomycetota</taxon>
        <taxon>Planctomycetia</taxon>
        <taxon>Planctomycetales</taxon>
        <taxon>Planctomycetaceae</taxon>
        <taxon>Caulifigura</taxon>
    </lineage>
</organism>
<keyword evidence="1" id="KW-0413">Isomerase</keyword>
<name>A0A517SA37_9PLAN</name>
<accession>A0A517SA37</accession>
<dbReference type="GO" id="GO:0016853">
    <property type="term" value="F:isomerase activity"/>
    <property type="evidence" value="ECO:0007669"/>
    <property type="project" value="UniProtKB-KW"/>
</dbReference>
<dbReference type="Gene3D" id="3.20.20.150">
    <property type="entry name" value="Divalent-metal-dependent TIM barrel enzymes"/>
    <property type="match status" value="1"/>
</dbReference>
<evidence type="ECO:0000313" key="2">
    <source>
        <dbReference type="Proteomes" id="UP000315700"/>
    </source>
</evidence>
<proteinExistence type="predicted"/>
<dbReference type="RefSeq" id="WP_145027802.1">
    <property type="nucleotide sequence ID" value="NZ_CP036271.1"/>
</dbReference>
<keyword evidence="2" id="KW-1185">Reference proteome</keyword>
<dbReference type="OrthoDB" id="9785907at2"/>
<evidence type="ECO:0000313" key="1">
    <source>
        <dbReference type="EMBL" id="QDT52982.1"/>
    </source>
</evidence>
<gene>
    <name evidence="1" type="ORF">Pan44_09960</name>
</gene>
<dbReference type="InParanoid" id="A0A517SA37"/>
<dbReference type="EMBL" id="CP036271">
    <property type="protein sequence ID" value="QDT52982.1"/>
    <property type="molecule type" value="Genomic_DNA"/>
</dbReference>
<dbReference type="KEGG" id="ccos:Pan44_09960"/>
<dbReference type="NCBIfam" id="NF035939">
    <property type="entry name" value="TIM_EboE"/>
    <property type="match status" value="1"/>
</dbReference>